<protein>
    <recommendedName>
        <fullName evidence="2">RING-type domain-containing protein</fullName>
    </recommendedName>
</protein>
<sequence length="165" mass="19407">MSDTNTQLFQLCEFQKDMIKQYDSRMKEYNDNIRLLVVQNGIIISEIIRNNSTTQNIFHTFVSSLSQSQNSGMQQHNGLRERDIDNLVRRCRFNTLRNPINNQCPITLATFQPEDEVIELNRCKHIFSRDAIYESLQRDSRCPYCRTDIRVQEEITIELSSIPLS</sequence>
<accession>A0A6C0H5G9</accession>
<organism evidence="3">
    <name type="scientific">viral metagenome</name>
    <dbReference type="NCBI Taxonomy" id="1070528"/>
    <lineage>
        <taxon>unclassified sequences</taxon>
        <taxon>metagenomes</taxon>
        <taxon>organismal metagenomes</taxon>
    </lineage>
</organism>
<dbReference type="SUPFAM" id="SSF57850">
    <property type="entry name" value="RING/U-box"/>
    <property type="match status" value="1"/>
</dbReference>
<evidence type="ECO:0000259" key="2">
    <source>
        <dbReference type="Pfam" id="PF13639"/>
    </source>
</evidence>
<dbReference type="InterPro" id="IPR001841">
    <property type="entry name" value="Znf_RING"/>
</dbReference>
<dbReference type="Gene3D" id="3.30.40.10">
    <property type="entry name" value="Zinc/RING finger domain, C3HC4 (zinc finger)"/>
    <property type="match status" value="1"/>
</dbReference>
<evidence type="ECO:0000313" key="3">
    <source>
        <dbReference type="EMBL" id="QHT75808.1"/>
    </source>
</evidence>
<dbReference type="EMBL" id="MN739882">
    <property type="protein sequence ID" value="QHT75808.1"/>
    <property type="molecule type" value="Genomic_DNA"/>
</dbReference>
<feature type="coiled-coil region" evidence="1">
    <location>
        <begin position="12"/>
        <end position="39"/>
    </location>
</feature>
<reference evidence="3" key="1">
    <citation type="journal article" date="2020" name="Nature">
        <title>Giant virus diversity and host interactions through global metagenomics.</title>
        <authorList>
            <person name="Schulz F."/>
            <person name="Roux S."/>
            <person name="Paez-Espino D."/>
            <person name="Jungbluth S."/>
            <person name="Walsh D.A."/>
            <person name="Denef V.J."/>
            <person name="McMahon K.D."/>
            <person name="Konstantinidis K.T."/>
            <person name="Eloe-Fadrosh E.A."/>
            <person name="Kyrpides N.C."/>
            <person name="Woyke T."/>
        </authorList>
    </citation>
    <scope>NUCLEOTIDE SEQUENCE</scope>
    <source>
        <strain evidence="3">GVMAG-M-3300023179-71</strain>
    </source>
</reference>
<feature type="domain" description="RING-type" evidence="2">
    <location>
        <begin position="102"/>
        <end position="146"/>
    </location>
</feature>
<dbReference type="InterPro" id="IPR013083">
    <property type="entry name" value="Znf_RING/FYVE/PHD"/>
</dbReference>
<evidence type="ECO:0000256" key="1">
    <source>
        <dbReference type="SAM" id="Coils"/>
    </source>
</evidence>
<dbReference type="PANTHER" id="PTHR45676:SF41">
    <property type="entry name" value="RING-H2 FINGER PROTEIN ATL66"/>
    <property type="match status" value="1"/>
</dbReference>
<name>A0A6C0H5G9_9ZZZZ</name>
<dbReference type="Pfam" id="PF13639">
    <property type="entry name" value="zf-RING_2"/>
    <property type="match status" value="1"/>
</dbReference>
<dbReference type="PANTHER" id="PTHR45676">
    <property type="entry name" value="RING-H2 FINGER PROTEIN ATL51-RELATED"/>
    <property type="match status" value="1"/>
</dbReference>
<proteinExistence type="predicted"/>
<dbReference type="AlphaFoldDB" id="A0A6C0H5G9"/>
<keyword evidence="1" id="KW-0175">Coiled coil</keyword>